<organism evidence="3 4">
    <name type="scientific">Luteibacter sahnii</name>
    <dbReference type="NCBI Taxonomy" id="3021977"/>
    <lineage>
        <taxon>Bacteria</taxon>
        <taxon>Pseudomonadati</taxon>
        <taxon>Pseudomonadota</taxon>
        <taxon>Gammaproteobacteria</taxon>
        <taxon>Lysobacterales</taxon>
        <taxon>Rhodanobacteraceae</taxon>
        <taxon>Luteibacter</taxon>
    </lineage>
</organism>
<evidence type="ECO:0000313" key="4">
    <source>
        <dbReference type="Proteomes" id="UP001528850"/>
    </source>
</evidence>
<dbReference type="PANTHER" id="PTHR37951:SF1">
    <property type="entry name" value="TYPE VI SECRETION SYSTEM COMPONENT TSSA1"/>
    <property type="match status" value="1"/>
</dbReference>
<feature type="domain" description="ImpA N-terminal" evidence="2">
    <location>
        <begin position="26"/>
        <end position="150"/>
    </location>
</feature>
<dbReference type="PANTHER" id="PTHR37951">
    <property type="entry name" value="CYTOPLASMIC PROTEIN-RELATED"/>
    <property type="match status" value="1"/>
</dbReference>
<sequence length="395" mass="43387">MPILSPEAFEQGYFQTHLEVSLQRMLEPISGERPAGIPLRSSPGYRRLQEDRRSDDMYLPMGAWGADLRRANWPRVSLVAAHMLAEYSKDLQLAAWLLEAEIHQRGVDALAPCFALIRALCERYLDGNLLHPRSDDGTFEAQGNVLLWIDEKLGRSIALSPLLNDAGRDLPWVSWEIAHRIEGVRAPQGARAYVDDDTLSLADLAQALARQPEEALRARLATLDIARASLTALDESIQALVSGMPSMPHLRGLLERMQAPLREELARRGLQAHPPSLLVPAEPVAVSSAGDAPCATDGAPAPDHAEAPGERMADGDRDHAFDPVAERERAYERLAEIARLLARIEPHSPVPYLIHRAVAWGGMSSAELYHEVVVKSGGRIDMRDVLGIVDASAEP</sequence>
<dbReference type="NCBIfam" id="TIGR03363">
    <property type="entry name" value="VI_chp_8"/>
    <property type="match status" value="1"/>
</dbReference>
<dbReference type="EMBL" id="JARJJS010000002">
    <property type="protein sequence ID" value="MDF4025690.1"/>
    <property type="molecule type" value="Genomic_DNA"/>
</dbReference>
<accession>A0ABT6BCD5</accession>
<dbReference type="Proteomes" id="UP001528850">
    <property type="component" value="Unassembled WGS sequence"/>
</dbReference>
<comment type="caution">
    <text evidence="3">The sequence shown here is derived from an EMBL/GenBank/DDBJ whole genome shotgun (WGS) entry which is preliminary data.</text>
</comment>
<name>A0ABT6BCD5_9GAMM</name>
<evidence type="ECO:0000259" key="2">
    <source>
        <dbReference type="Pfam" id="PF06812"/>
    </source>
</evidence>
<reference evidence="3 4" key="1">
    <citation type="journal article" date="2024" name="Curr. Microbiol.">
        <title>Luteibacter sahnii sp. nov., A Novel Yellow-Colored Xanthomonadin Pigment Producing Probiotic Bacterium from Healthy Rice Seed Microbiome.</title>
        <authorList>
            <person name="Jaiswal G."/>
            <person name="Rana R."/>
            <person name="Nayak P.K."/>
            <person name="Chouhan R."/>
            <person name="Gandhi S.G."/>
            <person name="Patel H.K."/>
            <person name="Patil P.B."/>
        </authorList>
    </citation>
    <scope>NUCLEOTIDE SEQUENCE [LARGE SCALE GENOMIC DNA]</scope>
    <source>
        <strain evidence="3 4">PPL201</strain>
    </source>
</reference>
<feature type="compositionally biased region" description="Basic and acidic residues" evidence="1">
    <location>
        <begin position="303"/>
        <end position="317"/>
    </location>
</feature>
<evidence type="ECO:0000256" key="1">
    <source>
        <dbReference type="SAM" id="MobiDB-lite"/>
    </source>
</evidence>
<proteinExistence type="predicted"/>
<dbReference type="InterPro" id="IPR010657">
    <property type="entry name" value="ImpA_N"/>
</dbReference>
<feature type="region of interest" description="Disordered" evidence="1">
    <location>
        <begin position="288"/>
        <end position="317"/>
    </location>
</feature>
<protein>
    <submittedName>
        <fullName evidence="3">Type VI secretion system protein TssA</fullName>
    </submittedName>
</protein>
<evidence type="ECO:0000313" key="3">
    <source>
        <dbReference type="EMBL" id="MDF4025690.1"/>
    </source>
</evidence>
<dbReference type="Pfam" id="PF06812">
    <property type="entry name" value="ImpA_N"/>
    <property type="match status" value="1"/>
</dbReference>
<gene>
    <name evidence="3" type="primary">tssA</name>
    <name evidence="3" type="ORF">P3W24_12005</name>
</gene>
<keyword evidence="4" id="KW-1185">Reference proteome</keyword>
<dbReference type="InterPro" id="IPR017740">
    <property type="entry name" value="TssA-like"/>
</dbReference>